<dbReference type="SUPFAM" id="SSF57196">
    <property type="entry name" value="EGF/Laminin"/>
    <property type="match status" value="1"/>
</dbReference>
<gene>
    <name evidence="4" type="ORF">N0F65_003027</name>
</gene>
<evidence type="ECO:0000313" key="4">
    <source>
        <dbReference type="EMBL" id="DAZ97541.1"/>
    </source>
</evidence>
<evidence type="ECO:0000259" key="3">
    <source>
        <dbReference type="PROSITE" id="PS50026"/>
    </source>
</evidence>
<accession>A0AAV2YV17</accession>
<dbReference type="CDD" id="cd00055">
    <property type="entry name" value="EGF_Lam"/>
    <property type="match status" value="1"/>
</dbReference>
<organism evidence="4 5">
    <name type="scientific">Lagenidium giganteum</name>
    <dbReference type="NCBI Taxonomy" id="4803"/>
    <lineage>
        <taxon>Eukaryota</taxon>
        <taxon>Sar</taxon>
        <taxon>Stramenopiles</taxon>
        <taxon>Oomycota</taxon>
        <taxon>Peronosporomycetes</taxon>
        <taxon>Pythiales</taxon>
        <taxon>Pythiaceae</taxon>
    </lineage>
</organism>
<dbReference type="Proteomes" id="UP001146120">
    <property type="component" value="Unassembled WGS sequence"/>
</dbReference>
<feature type="signal peptide" evidence="2">
    <location>
        <begin position="1"/>
        <end position="18"/>
    </location>
</feature>
<dbReference type="Pfam" id="PF00053">
    <property type="entry name" value="EGF_laminin"/>
    <property type="match status" value="1"/>
</dbReference>
<evidence type="ECO:0000256" key="1">
    <source>
        <dbReference type="PROSITE-ProRule" id="PRU00076"/>
    </source>
</evidence>
<dbReference type="InterPro" id="IPR000742">
    <property type="entry name" value="EGF"/>
</dbReference>
<evidence type="ECO:0000313" key="5">
    <source>
        <dbReference type="Proteomes" id="UP001146120"/>
    </source>
</evidence>
<dbReference type="SMART" id="SM00181">
    <property type="entry name" value="EGF"/>
    <property type="match status" value="3"/>
</dbReference>
<protein>
    <recommendedName>
        <fullName evidence="3">EGF-like domain-containing protein</fullName>
    </recommendedName>
</protein>
<keyword evidence="2" id="KW-0732">Signal</keyword>
<keyword evidence="1" id="KW-1015">Disulfide bond</keyword>
<reference evidence="4" key="2">
    <citation type="journal article" date="2023" name="Microbiol Resour">
        <title>Decontamination and Annotation of the Draft Genome Sequence of the Oomycete Lagenidium giganteum ARSEF 373.</title>
        <authorList>
            <person name="Morgan W.R."/>
            <person name="Tartar A."/>
        </authorList>
    </citation>
    <scope>NUCLEOTIDE SEQUENCE</scope>
    <source>
        <strain evidence="4">ARSEF 373</strain>
    </source>
</reference>
<keyword evidence="5" id="KW-1185">Reference proteome</keyword>
<comment type="caution">
    <text evidence="1">Lacks conserved residue(s) required for the propagation of feature annotation.</text>
</comment>
<comment type="caution">
    <text evidence="4">The sequence shown here is derived from an EMBL/GenBank/DDBJ whole genome shotgun (WGS) entry which is preliminary data.</text>
</comment>
<feature type="domain" description="EGF-like" evidence="3">
    <location>
        <begin position="776"/>
        <end position="809"/>
    </location>
</feature>
<proteinExistence type="predicted"/>
<feature type="disulfide bond" evidence="1">
    <location>
        <begin position="799"/>
        <end position="808"/>
    </location>
</feature>
<evidence type="ECO:0000256" key="2">
    <source>
        <dbReference type="SAM" id="SignalP"/>
    </source>
</evidence>
<name>A0AAV2YV17_9STRA</name>
<dbReference type="PROSITE" id="PS01186">
    <property type="entry name" value="EGF_2"/>
    <property type="match status" value="2"/>
</dbReference>
<dbReference type="PANTHER" id="PTHR24035">
    <property type="entry name" value="MULTIPLE EPIDERMAL GROWTH FACTOR-LIKE DOMAINS PROTEIN"/>
    <property type="match status" value="1"/>
</dbReference>
<dbReference type="PROSITE" id="PS50026">
    <property type="entry name" value="EGF_3"/>
    <property type="match status" value="1"/>
</dbReference>
<dbReference type="InterPro" id="IPR052108">
    <property type="entry name" value="MEGF/SIB"/>
</dbReference>
<reference evidence="4" key="1">
    <citation type="submission" date="2022-11" db="EMBL/GenBank/DDBJ databases">
        <authorList>
            <person name="Morgan W.R."/>
            <person name="Tartar A."/>
        </authorList>
    </citation>
    <scope>NUCLEOTIDE SEQUENCE</scope>
    <source>
        <strain evidence="4">ARSEF 373</strain>
    </source>
</reference>
<dbReference type="InterPro" id="IPR002049">
    <property type="entry name" value="LE_dom"/>
</dbReference>
<sequence length="816" mass="84287">MLLWLWLSVLLTRHTSHAIISGASVTPASLNAGATGTVDVAFTTGTTVPIGGAVIVIFPPPFVVATTALTNIVGMDTANTIAVQSSTNTITIAVVNTAIAPGTISFTVNAISNPGAGVTAKFTVRTLDTQTNILESTSNVAGVTIVSTTLSTATLTFSTLNAGALVTCTLAFTTDVTLRAGATIELVFPTLPSSKFIVAGARVTNVVNVDPLSTQVMVAGMSIQLVLVGASIPAGTAVSVTFGNIYSPAAQTTGTFTARTRHSSTNIFQANLALPGVTTLGSAIANTATVTPTAYIAGMTATYTISFDTICYLPTGTIITVTFPARFNLATATMGSILNMMTGNAVFAFQSATTMVLTLGAGPTLPGSNRGFTLTNVVNPGTSCNQYIYEYCSTTWETYSVQITDAAGNLYQSGTMPGTPILKAPMSWGRVRPASALPLTVTSITMQFNTQMTVPLGGAVELVLPSSYAIPGVVTPSGLVGIPIASTVVTVTGLQIALTIAGAAVAPTTGLVVTFSSVTTPSILDTGFYTIRTRDALGNIIEEITTIIGEGCLYLKDCSGHGACTLLSQRCVCSPGWGAASDIADYKSPICDMRTCPAGRVWNAIPTSASDGHSQLKECSGMGVCDRSTGQCTCVEGFGGAACDRSKDSLLDDDRDHLTLSVLLYVLVLCPNKCSKRGRCVSMREMATIYGALPLSSVTTYTETSTALWDADRIFGCVCDSAWAVGFGSGELQATEYFGADCSRRHCPTGNDPDTDADETNCQGVVADGGFATGAAGNLCLVECSNRGLCSHKTGLCKCFAGYSGYACQIKTPLTK</sequence>
<feature type="disulfide bond" evidence="1">
    <location>
        <begin position="780"/>
        <end position="790"/>
    </location>
</feature>
<keyword evidence="1" id="KW-0245">EGF-like domain</keyword>
<dbReference type="PRINTS" id="PR00011">
    <property type="entry name" value="EGFLAMININ"/>
</dbReference>
<feature type="chain" id="PRO_5043730017" description="EGF-like domain-containing protein" evidence="2">
    <location>
        <begin position="19"/>
        <end position="816"/>
    </location>
</feature>
<dbReference type="AlphaFoldDB" id="A0AAV2YV17"/>
<dbReference type="EMBL" id="DAKRPA010000132">
    <property type="protein sequence ID" value="DAZ97541.1"/>
    <property type="molecule type" value="Genomic_DNA"/>
</dbReference>
<dbReference type="PROSITE" id="PS00022">
    <property type="entry name" value="EGF_1"/>
    <property type="match status" value="2"/>
</dbReference>